<dbReference type="PANTHER" id="PTHR13620:SF109">
    <property type="entry name" value="3'-5' EXONUCLEASE"/>
    <property type="match status" value="1"/>
</dbReference>
<evidence type="ECO:0000256" key="7">
    <source>
        <dbReference type="ARBA" id="ARBA00023242"/>
    </source>
</evidence>
<dbReference type="Pfam" id="PF01612">
    <property type="entry name" value="DNA_pol_A_exo1"/>
    <property type="match status" value="1"/>
</dbReference>
<keyword evidence="7" id="KW-0539">Nucleus</keyword>
<organism evidence="11 12">
    <name type="scientific">Emiliania huxleyi (strain CCMP1516)</name>
    <dbReference type="NCBI Taxonomy" id="280463"/>
    <lineage>
        <taxon>Eukaryota</taxon>
        <taxon>Haptista</taxon>
        <taxon>Haptophyta</taxon>
        <taxon>Prymnesiophyceae</taxon>
        <taxon>Isochrysidales</taxon>
        <taxon>Noelaerhabdaceae</taxon>
        <taxon>Emiliania</taxon>
    </lineage>
</organism>
<accession>A0A0D3IR86</accession>
<dbReference type="Gene3D" id="3.30.420.10">
    <property type="entry name" value="Ribonuclease H-like superfamily/Ribonuclease H"/>
    <property type="match status" value="1"/>
</dbReference>
<dbReference type="EnsemblProtists" id="EOD13771">
    <property type="protein sequence ID" value="EOD13771"/>
    <property type="gene ID" value="EMIHUDRAFT_58741"/>
</dbReference>
<dbReference type="SUPFAM" id="SSF53098">
    <property type="entry name" value="Ribonuclease H-like"/>
    <property type="match status" value="1"/>
</dbReference>
<dbReference type="Proteomes" id="UP000013827">
    <property type="component" value="Unassembled WGS sequence"/>
</dbReference>
<keyword evidence="2" id="KW-0540">Nuclease</keyword>
<dbReference type="InterPro" id="IPR002562">
    <property type="entry name" value="3'-5'_exonuclease_dom"/>
</dbReference>
<dbReference type="KEGG" id="ehx:EMIHUDRAFT_58741"/>
<reference evidence="12" key="1">
    <citation type="journal article" date="2013" name="Nature">
        <title>Pan genome of the phytoplankton Emiliania underpins its global distribution.</title>
        <authorList>
            <person name="Read B.A."/>
            <person name="Kegel J."/>
            <person name="Klute M.J."/>
            <person name="Kuo A."/>
            <person name="Lefebvre S.C."/>
            <person name="Maumus F."/>
            <person name="Mayer C."/>
            <person name="Miller J."/>
            <person name="Monier A."/>
            <person name="Salamov A."/>
            <person name="Young J."/>
            <person name="Aguilar M."/>
            <person name="Claverie J.M."/>
            <person name="Frickenhaus S."/>
            <person name="Gonzalez K."/>
            <person name="Herman E.K."/>
            <person name="Lin Y.C."/>
            <person name="Napier J."/>
            <person name="Ogata H."/>
            <person name="Sarno A.F."/>
            <person name="Shmutz J."/>
            <person name="Schroeder D."/>
            <person name="de Vargas C."/>
            <person name="Verret F."/>
            <person name="von Dassow P."/>
            <person name="Valentin K."/>
            <person name="Van de Peer Y."/>
            <person name="Wheeler G."/>
            <person name="Dacks J.B."/>
            <person name="Delwiche C.F."/>
            <person name="Dyhrman S.T."/>
            <person name="Glockner G."/>
            <person name="John U."/>
            <person name="Richards T."/>
            <person name="Worden A.Z."/>
            <person name="Zhang X."/>
            <person name="Grigoriev I.V."/>
            <person name="Allen A.E."/>
            <person name="Bidle K."/>
            <person name="Borodovsky M."/>
            <person name="Bowler C."/>
            <person name="Brownlee C."/>
            <person name="Cock J.M."/>
            <person name="Elias M."/>
            <person name="Gladyshev V.N."/>
            <person name="Groth M."/>
            <person name="Guda C."/>
            <person name="Hadaegh A."/>
            <person name="Iglesias-Rodriguez M.D."/>
            <person name="Jenkins J."/>
            <person name="Jones B.M."/>
            <person name="Lawson T."/>
            <person name="Leese F."/>
            <person name="Lindquist E."/>
            <person name="Lobanov A."/>
            <person name="Lomsadze A."/>
            <person name="Malik S.B."/>
            <person name="Marsh M.E."/>
            <person name="Mackinder L."/>
            <person name="Mock T."/>
            <person name="Mueller-Roeber B."/>
            <person name="Pagarete A."/>
            <person name="Parker M."/>
            <person name="Probert I."/>
            <person name="Quesneville H."/>
            <person name="Raines C."/>
            <person name="Rensing S.A."/>
            <person name="Riano-Pachon D.M."/>
            <person name="Richier S."/>
            <person name="Rokitta S."/>
            <person name="Shiraiwa Y."/>
            <person name="Soanes D.M."/>
            <person name="van der Giezen M."/>
            <person name="Wahlund T.M."/>
            <person name="Williams B."/>
            <person name="Wilson W."/>
            <person name="Wolfe G."/>
            <person name="Wurch L.L."/>
        </authorList>
    </citation>
    <scope>NUCLEOTIDE SEQUENCE</scope>
</reference>
<evidence type="ECO:0000256" key="4">
    <source>
        <dbReference type="ARBA" id="ARBA00022801"/>
    </source>
</evidence>
<evidence type="ECO:0000256" key="9">
    <source>
        <dbReference type="ARBA" id="ARBA00042761"/>
    </source>
</evidence>
<evidence type="ECO:0000256" key="1">
    <source>
        <dbReference type="ARBA" id="ARBA00004123"/>
    </source>
</evidence>
<feature type="domain" description="3'-5' exonuclease" evidence="10">
    <location>
        <begin position="6"/>
        <end position="111"/>
    </location>
</feature>
<dbReference type="GeneID" id="17260029"/>
<keyword evidence="3" id="KW-0479">Metal-binding</keyword>
<evidence type="ECO:0000256" key="2">
    <source>
        <dbReference type="ARBA" id="ARBA00022722"/>
    </source>
</evidence>
<name>A0A0D3IR86_EMIH1</name>
<dbReference type="InterPro" id="IPR012337">
    <property type="entry name" value="RNaseH-like_sf"/>
</dbReference>
<dbReference type="PANTHER" id="PTHR13620">
    <property type="entry name" value="3-5 EXONUCLEASE"/>
    <property type="match status" value="1"/>
</dbReference>
<evidence type="ECO:0000259" key="10">
    <source>
        <dbReference type="Pfam" id="PF01612"/>
    </source>
</evidence>
<proteinExistence type="predicted"/>
<evidence type="ECO:0000256" key="6">
    <source>
        <dbReference type="ARBA" id="ARBA00022842"/>
    </source>
</evidence>
<dbReference type="OMA" id="PNEERGW"/>
<dbReference type="GO" id="GO:0046872">
    <property type="term" value="F:metal ion binding"/>
    <property type="evidence" value="ECO:0007669"/>
    <property type="project" value="UniProtKB-KW"/>
</dbReference>
<dbReference type="PaxDb" id="2903-EOD13771"/>
<dbReference type="STRING" id="2903.R1DSL6"/>
<dbReference type="InterPro" id="IPR036397">
    <property type="entry name" value="RNaseH_sf"/>
</dbReference>
<keyword evidence="4" id="KW-0378">Hydrolase</keyword>
<evidence type="ECO:0000256" key="5">
    <source>
        <dbReference type="ARBA" id="ARBA00022839"/>
    </source>
</evidence>
<dbReference type="GO" id="GO:0006139">
    <property type="term" value="P:nucleobase-containing compound metabolic process"/>
    <property type="evidence" value="ECO:0007669"/>
    <property type="project" value="InterPro"/>
</dbReference>
<evidence type="ECO:0000256" key="3">
    <source>
        <dbReference type="ARBA" id="ARBA00022723"/>
    </source>
</evidence>
<protein>
    <recommendedName>
        <fullName evidence="8">3'-5' exonuclease</fullName>
    </recommendedName>
    <alternativeName>
        <fullName evidence="9">Werner Syndrome-like exonuclease</fullName>
    </alternativeName>
</protein>
<dbReference type="GO" id="GO:0005634">
    <property type="term" value="C:nucleus"/>
    <property type="evidence" value="ECO:0007669"/>
    <property type="project" value="UniProtKB-SubCell"/>
</dbReference>
<keyword evidence="12" id="KW-1185">Reference proteome</keyword>
<dbReference type="CDD" id="cd06141">
    <property type="entry name" value="WRN_exo"/>
    <property type="match status" value="1"/>
</dbReference>
<dbReference type="HOGENOM" id="CLU_049674_3_3_1"/>
<comment type="subcellular location">
    <subcellularLocation>
        <location evidence="1">Nucleus</location>
    </subcellularLocation>
</comment>
<dbReference type="RefSeq" id="XP_005766200.1">
    <property type="nucleotide sequence ID" value="XM_005766143.1"/>
</dbReference>
<dbReference type="InterPro" id="IPR051132">
    <property type="entry name" value="3-5_Exonuclease_domain"/>
</dbReference>
<reference evidence="11" key="2">
    <citation type="submission" date="2024-10" db="UniProtKB">
        <authorList>
            <consortium name="EnsemblProtists"/>
        </authorList>
    </citation>
    <scope>IDENTIFICATION</scope>
</reference>
<evidence type="ECO:0000313" key="11">
    <source>
        <dbReference type="EnsemblProtists" id="EOD13771"/>
    </source>
</evidence>
<evidence type="ECO:0000313" key="12">
    <source>
        <dbReference type="Proteomes" id="UP000013827"/>
    </source>
</evidence>
<dbReference type="AlphaFoldDB" id="A0A0D3IR86"/>
<evidence type="ECO:0000256" key="8">
    <source>
        <dbReference type="ARBA" id="ARBA00040531"/>
    </source>
</evidence>
<keyword evidence="5" id="KW-0269">Exonuclease</keyword>
<dbReference type="GO" id="GO:0003676">
    <property type="term" value="F:nucleic acid binding"/>
    <property type="evidence" value="ECO:0007669"/>
    <property type="project" value="InterPro"/>
</dbReference>
<sequence length="111" mass="12152">SRLPPALVALLEDGDVLKVGVGVRNDALKLQKDYGVRCAALLDLAALAAKALPNEERGWSLAELTSRLLSRQLDKRDTLRCSDWEAAVLSPEQVEYAALDAWASFAVYQKL</sequence>
<dbReference type="eggNOG" id="KOG4373">
    <property type="taxonomic scope" value="Eukaryota"/>
</dbReference>
<keyword evidence="6" id="KW-0460">Magnesium</keyword>
<dbReference type="GO" id="GO:0008408">
    <property type="term" value="F:3'-5' exonuclease activity"/>
    <property type="evidence" value="ECO:0007669"/>
    <property type="project" value="InterPro"/>
</dbReference>